<evidence type="ECO:0000313" key="16">
    <source>
        <dbReference type="Proteomes" id="UP000287352"/>
    </source>
</evidence>
<name>A0A401ZWS4_9CHLR</name>
<evidence type="ECO:0000256" key="7">
    <source>
        <dbReference type="ARBA" id="ARBA00023125"/>
    </source>
</evidence>
<dbReference type="Pfam" id="PF16124">
    <property type="entry name" value="RecQ_Zn_bind"/>
    <property type="match status" value="1"/>
</dbReference>
<dbReference type="GO" id="GO:0005737">
    <property type="term" value="C:cytoplasm"/>
    <property type="evidence" value="ECO:0007669"/>
    <property type="project" value="TreeGrafter"/>
</dbReference>
<dbReference type="InterPro" id="IPR004589">
    <property type="entry name" value="DNA_helicase_ATP-dep_RecQ"/>
</dbReference>
<evidence type="ECO:0000259" key="14">
    <source>
        <dbReference type="PROSITE" id="PS51194"/>
    </source>
</evidence>
<dbReference type="GO" id="GO:0043138">
    <property type="term" value="F:3'-5' DNA helicase activity"/>
    <property type="evidence" value="ECO:0007669"/>
    <property type="project" value="UniProtKB-EC"/>
</dbReference>
<dbReference type="GO" id="GO:0006281">
    <property type="term" value="P:DNA repair"/>
    <property type="evidence" value="ECO:0007669"/>
    <property type="project" value="TreeGrafter"/>
</dbReference>
<evidence type="ECO:0000256" key="5">
    <source>
        <dbReference type="ARBA" id="ARBA00022806"/>
    </source>
</evidence>
<dbReference type="SUPFAM" id="SSF52540">
    <property type="entry name" value="P-loop containing nucleoside triphosphate hydrolases"/>
    <property type="match status" value="1"/>
</dbReference>
<keyword evidence="8" id="KW-0413">Isomerase</keyword>
<dbReference type="PANTHER" id="PTHR13710">
    <property type="entry name" value="DNA HELICASE RECQ FAMILY MEMBER"/>
    <property type="match status" value="1"/>
</dbReference>
<dbReference type="PROSITE" id="PS51192">
    <property type="entry name" value="HELICASE_ATP_BIND_1"/>
    <property type="match status" value="1"/>
</dbReference>
<sequence>MSTLITWQSYTVEQLLVERFHIQTGFHPTQRMIIEQIVHGRRVLAIQRTGWGKSLCYQIASLYFPHLTLVFSPLKALMRDQWRACVERYQIPAAMICSDFTEEANQEIFERSCQGEFKLLYITPERLSNRLWQQYLPHLRISLLVIDEAHCISTWGHDFRPDYRRIAQLFKVVPVQTPVLALTASANLQVERDILQQMGGKVQVVRGTMQRQNLALAVIPLKGDYEKLCYLGETLRHNPGTGLIYTATQKDAEMVASFLQLQGMQAEYYHAGRDSDIRQDVEQKLMSNQYKVVCSTNALGMGIDKNDLRFIIHYQIPASPIHYYQEMGRAGRDEQLAWCILLYDSSDLSIQEHFIRDARPAGNCYKMVFTLLLSHPRGLNQEEIRHQTGLSKQSVRIILSDLEDQHIITRQMHTRNYRALPGMKQFDPSPYDDFQRVKLRSLHHMRNYAQSTGCYMQYLTYYLGEQREYQCGICGRCQPDQFPAIKPSERMQKMVTLFLEEENLPRIERRSEKQVVLHEAGWALSFHGTSSIGRLVRASKYEGAGPFALSLVKRSVEVLSTRYRLEKIQGITSVPSTVSGLLVEDFARQVAEQLQLPFLAVLEKARTTQQQKTLRNALQKAENVKGSIKLLHSHLVRDKTLLLIDDIYDSGQMLREVSRCLIQAGAMAIYPFTITRTMHSDDH</sequence>
<evidence type="ECO:0000256" key="2">
    <source>
        <dbReference type="ARBA" id="ARBA00022723"/>
    </source>
</evidence>
<dbReference type="Gene3D" id="1.10.10.10">
    <property type="entry name" value="Winged helix-like DNA-binding domain superfamily/Winged helix DNA-binding domain"/>
    <property type="match status" value="2"/>
</dbReference>
<dbReference type="SUPFAM" id="SSF53271">
    <property type="entry name" value="PRTase-like"/>
    <property type="match status" value="1"/>
</dbReference>
<comment type="similarity">
    <text evidence="1">Belongs to the helicase family. RecQ subfamily.</text>
</comment>
<feature type="domain" description="Helicase C-terminal" evidence="14">
    <location>
        <begin position="227"/>
        <end position="373"/>
    </location>
</feature>
<dbReference type="InterPro" id="IPR036390">
    <property type="entry name" value="WH_DNA-bd_sf"/>
</dbReference>
<dbReference type="Proteomes" id="UP000287352">
    <property type="component" value="Unassembled WGS sequence"/>
</dbReference>
<evidence type="ECO:0000256" key="4">
    <source>
        <dbReference type="ARBA" id="ARBA00022801"/>
    </source>
</evidence>
<dbReference type="GO" id="GO:0005694">
    <property type="term" value="C:chromosome"/>
    <property type="evidence" value="ECO:0007669"/>
    <property type="project" value="TreeGrafter"/>
</dbReference>
<dbReference type="InterPro" id="IPR036388">
    <property type="entry name" value="WH-like_DNA-bd_sf"/>
</dbReference>
<evidence type="ECO:0000256" key="12">
    <source>
        <dbReference type="ARBA" id="ARBA00044550"/>
    </source>
</evidence>
<dbReference type="SUPFAM" id="SSF46785">
    <property type="entry name" value="Winged helix' DNA-binding domain"/>
    <property type="match status" value="1"/>
</dbReference>
<dbReference type="CDD" id="cd17920">
    <property type="entry name" value="DEXHc_RecQ"/>
    <property type="match status" value="1"/>
</dbReference>
<dbReference type="Gene3D" id="3.40.50.300">
    <property type="entry name" value="P-loop containing nucleotide triphosphate hydrolases"/>
    <property type="match status" value="2"/>
</dbReference>
<keyword evidence="16" id="KW-1185">Reference proteome</keyword>
<evidence type="ECO:0000256" key="3">
    <source>
        <dbReference type="ARBA" id="ARBA00022741"/>
    </source>
</evidence>
<dbReference type="InterPro" id="IPR032284">
    <property type="entry name" value="RecQ_Zn-bd"/>
</dbReference>
<comment type="catalytic activity">
    <reaction evidence="9">
        <text>Couples ATP hydrolysis with the unwinding of duplex DNA by translocating in the 3'-5' direction.</text>
        <dbReference type="EC" id="5.6.2.4"/>
    </reaction>
</comment>
<evidence type="ECO:0000259" key="13">
    <source>
        <dbReference type="PROSITE" id="PS51192"/>
    </source>
</evidence>
<keyword evidence="2" id="KW-0479">Metal-binding</keyword>
<dbReference type="InterPro" id="IPR011545">
    <property type="entry name" value="DEAD/DEAH_box_helicase_dom"/>
</dbReference>
<dbReference type="GO" id="GO:0003677">
    <property type="term" value="F:DNA binding"/>
    <property type="evidence" value="ECO:0007669"/>
    <property type="project" value="UniProtKB-KW"/>
</dbReference>
<keyword evidence="6" id="KW-0067">ATP-binding</keyword>
<feature type="domain" description="Helicase ATP-binding" evidence="13">
    <location>
        <begin position="34"/>
        <end position="204"/>
    </location>
</feature>
<keyword evidence="5 15" id="KW-0347">Helicase</keyword>
<proteinExistence type="inferred from homology"/>
<dbReference type="GO" id="GO:0009378">
    <property type="term" value="F:four-way junction helicase activity"/>
    <property type="evidence" value="ECO:0007669"/>
    <property type="project" value="TreeGrafter"/>
</dbReference>
<keyword evidence="3" id="KW-0547">Nucleotide-binding</keyword>
<dbReference type="InterPro" id="IPR027417">
    <property type="entry name" value="P-loop_NTPase"/>
</dbReference>
<gene>
    <name evidence="15" type="ORF">KTT_12280</name>
</gene>
<dbReference type="SMART" id="SM00490">
    <property type="entry name" value="HELICc"/>
    <property type="match status" value="1"/>
</dbReference>
<dbReference type="EMBL" id="BIFR01000001">
    <property type="protein sequence ID" value="GCE11369.1"/>
    <property type="molecule type" value="Genomic_DNA"/>
</dbReference>
<evidence type="ECO:0000256" key="1">
    <source>
        <dbReference type="ARBA" id="ARBA00005446"/>
    </source>
</evidence>
<dbReference type="InterPro" id="IPR002464">
    <property type="entry name" value="DNA/RNA_helicase_DEAH_CS"/>
</dbReference>
<dbReference type="GO" id="GO:0046872">
    <property type="term" value="F:metal ion binding"/>
    <property type="evidence" value="ECO:0007669"/>
    <property type="project" value="UniProtKB-KW"/>
</dbReference>
<dbReference type="Gene3D" id="3.40.50.2020">
    <property type="match status" value="1"/>
</dbReference>
<dbReference type="InterPro" id="IPR001650">
    <property type="entry name" value="Helicase_C-like"/>
</dbReference>
<comment type="caution">
    <text evidence="15">The sequence shown here is derived from an EMBL/GenBank/DDBJ whole genome shotgun (WGS) entry which is preliminary data.</text>
</comment>
<evidence type="ECO:0000256" key="10">
    <source>
        <dbReference type="ARBA" id="ARBA00034808"/>
    </source>
</evidence>
<dbReference type="InterPro" id="IPR000836">
    <property type="entry name" value="PRTase_dom"/>
</dbReference>
<evidence type="ECO:0000256" key="9">
    <source>
        <dbReference type="ARBA" id="ARBA00034617"/>
    </source>
</evidence>
<evidence type="ECO:0000256" key="6">
    <source>
        <dbReference type="ARBA" id="ARBA00022840"/>
    </source>
</evidence>
<dbReference type="PROSITE" id="PS00690">
    <property type="entry name" value="DEAH_ATP_HELICASE"/>
    <property type="match status" value="1"/>
</dbReference>
<dbReference type="PANTHER" id="PTHR13710:SF105">
    <property type="entry name" value="ATP-DEPENDENT DNA HELICASE Q1"/>
    <property type="match status" value="1"/>
</dbReference>
<dbReference type="RefSeq" id="WP_161975304.1">
    <property type="nucleotide sequence ID" value="NZ_BIFR01000001.1"/>
</dbReference>
<dbReference type="GO" id="GO:0016787">
    <property type="term" value="F:hydrolase activity"/>
    <property type="evidence" value="ECO:0007669"/>
    <property type="project" value="UniProtKB-KW"/>
</dbReference>
<evidence type="ECO:0000256" key="11">
    <source>
        <dbReference type="ARBA" id="ARBA00044535"/>
    </source>
</evidence>
<dbReference type="InterPro" id="IPR029057">
    <property type="entry name" value="PRTase-like"/>
</dbReference>
<organism evidence="15 16">
    <name type="scientific">Tengunoibacter tsumagoiensis</name>
    <dbReference type="NCBI Taxonomy" id="2014871"/>
    <lineage>
        <taxon>Bacteria</taxon>
        <taxon>Bacillati</taxon>
        <taxon>Chloroflexota</taxon>
        <taxon>Ktedonobacteria</taxon>
        <taxon>Ktedonobacterales</taxon>
        <taxon>Dictyobacteraceae</taxon>
        <taxon>Tengunoibacter</taxon>
    </lineage>
</organism>
<protein>
    <recommendedName>
        <fullName evidence="11">ATP-dependent DNA helicase RecQ</fullName>
        <ecNumber evidence="10">5.6.2.4</ecNumber>
    </recommendedName>
    <alternativeName>
        <fullName evidence="12">DNA 3'-5' helicase RecQ</fullName>
    </alternativeName>
</protein>
<dbReference type="SMART" id="SM00487">
    <property type="entry name" value="DEXDc"/>
    <property type="match status" value="1"/>
</dbReference>
<keyword evidence="7" id="KW-0238">DNA-binding</keyword>
<dbReference type="NCBIfam" id="TIGR00614">
    <property type="entry name" value="recQ_fam"/>
    <property type="match status" value="1"/>
</dbReference>
<dbReference type="EC" id="5.6.2.4" evidence="10"/>
<dbReference type="GO" id="GO:0005524">
    <property type="term" value="F:ATP binding"/>
    <property type="evidence" value="ECO:0007669"/>
    <property type="project" value="UniProtKB-KW"/>
</dbReference>
<reference evidence="16" key="1">
    <citation type="submission" date="2018-12" db="EMBL/GenBank/DDBJ databases">
        <title>Tengunoibacter tsumagoiensis gen. nov., sp. nov., Dictyobacter kobayashii sp. nov., D. alpinus sp. nov., and D. joshuensis sp. nov. and description of Dictyobacteraceae fam. nov. within the order Ktedonobacterales isolated from Tengu-no-mugimeshi.</title>
        <authorList>
            <person name="Wang C.M."/>
            <person name="Zheng Y."/>
            <person name="Sakai Y."/>
            <person name="Toyoda A."/>
            <person name="Minakuchi Y."/>
            <person name="Abe K."/>
            <person name="Yokota A."/>
            <person name="Yabe S."/>
        </authorList>
    </citation>
    <scope>NUCLEOTIDE SEQUENCE [LARGE SCALE GENOMIC DNA]</scope>
    <source>
        <strain evidence="16">Uno3</strain>
    </source>
</reference>
<dbReference type="InterPro" id="IPR014001">
    <property type="entry name" value="Helicase_ATP-bd"/>
</dbReference>
<accession>A0A401ZWS4</accession>
<dbReference type="PROSITE" id="PS51194">
    <property type="entry name" value="HELICASE_CTER"/>
    <property type="match status" value="1"/>
</dbReference>
<evidence type="ECO:0000313" key="15">
    <source>
        <dbReference type="EMBL" id="GCE11369.1"/>
    </source>
</evidence>
<dbReference type="Pfam" id="PF00270">
    <property type="entry name" value="DEAD"/>
    <property type="match status" value="1"/>
</dbReference>
<dbReference type="AlphaFoldDB" id="A0A401ZWS4"/>
<dbReference type="Pfam" id="PF00271">
    <property type="entry name" value="Helicase_C"/>
    <property type="match status" value="1"/>
</dbReference>
<evidence type="ECO:0000256" key="8">
    <source>
        <dbReference type="ARBA" id="ARBA00023235"/>
    </source>
</evidence>
<dbReference type="GO" id="GO:0006310">
    <property type="term" value="P:DNA recombination"/>
    <property type="evidence" value="ECO:0007669"/>
    <property type="project" value="InterPro"/>
</dbReference>
<dbReference type="CDD" id="cd06223">
    <property type="entry name" value="PRTases_typeI"/>
    <property type="match status" value="1"/>
</dbReference>
<keyword evidence="4" id="KW-0378">Hydrolase</keyword>